<organism evidence="3 4">
    <name type="scientific">Candidatus Woesebacteria bacterium RIFCSPLOWO2_01_FULL_39_10b</name>
    <dbReference type="NCBI Taxonomy" id="1802517"/>
    <lineage>
        <taxon>Bacteria</taxon>
        <taxon>Candidatus Woeseibacteriota</taxon>
    </lineage>
</organism>
<feature type="transmembrane region" description="Helical" evidence="1">
    <location>
        <begin position="83"/>
        <end position="101"/>
    </location>
</feature>
<proteinExistence type="predicted"/>
<feature type="transmembrane region" description="Helical" evidence="1">
    <location>
        <begin position="197"/>
        <end position="216"/>
    </location>
</feature>
<reference evidence="3 4" key="1">
    <citation type="journal article" date="2016" name="Nat. Commun.">
        <title>Thousands of microbial genomes shed light on interconnected biogeochemical processes in an aquifer system.</title>
        <authorList>
            <person name="Anantharaman K."/>
            <person name="Brown C.T."/>
            <person name="Hug L.A."/>
            <person name="Sharon I."/>
            <person name="Castelle C.J."/>
            <person name="Probst A.J."/>
            <person name="Thomas B.C."/>
            <person name="Singh A."/>
            <person name="Wilkins M.J."/>
            <person name="Karaoz U."/>
            <person name="Brodie E.L."/>
            <person name="Williams K.H."/>
            <person name="Hubbard S.S."/>
            <person name="Banfield J.F."/>
        </authorList>
    </citation>
    <scope>NUCLEOTIDE SEQUENCE [LARGE SCALE GENOMIC DNA]</scope>
</reference>
<dbReference type="InterPro" id="IPR038731">
    <property type="entry name" value="RgtA/B/C-like"/>
</dbReference>
<feature type="transmembrane region" description="Helical" evidence="1">
    <location>
        <begin position="270"/>
        <end position="287"/>
    </location>
</feature>
<feature type="transmembrane region" description="Helical" evidence="1">
    <location>
        <begin position="293"/>
        <end position="312"/>
    </location>
</feature>
<keyword evidence="1" id="KW-1133">Transmembrane helix</keyword>
<keyword evidence="1" id="KW-0472">Membrane</keyword>
<dbReference type="STRING" id="1802517.A2892_05495"/>
<evidence type="ECO:0000256" key="1">
    <source>
        <dbReference type="SAM" id="Phobius"/>
    </source>
</evidence>
<dbReference type="EMBL" id="MGHD01000022">
    <property type="protein sequence ID" value="OGM59288.1"/>
    <property type="molecule type" value="Genomic_DNA"/>
</dbReference>
<feature type="domain" description="Glycosyltransferase RgtA/B/C/D-like" evidence="2">
    <location>
        <begin position="73"/>
        <end position="194"/>
    </location>
</feature>
<feature type="transmembrane region" description="Helical" evidence="1">
    <location>
        <begin position="12"/>
        <end position="34"/>
    </location>
</feature>
<dbReference type="Proteomes" id="UP000176404">
    <property type="component" value="Unassembled WGS sequence"/>
</dbReference>
<dbReference type="AlphaFoldDB" id="A0A1F8B7E9"/>
<protein>
    <recommendedName>
        <fullName evidence="2">Glycosyltransferase RgtA/B/C/D-like domain-containing protein</fullName>
    </recommendedName>
</protein>
<evidence type="ECO:0000313" key="4">
    <source>
        <dbReference type="Proteomes" id="UP000176404"/>
    </source>
</evidence>
<feature type="transmembrane region" description="Helical" evidence="1">
    <location>
        <begin position="248"/>
        <end position="265"/>
    </location>
</feature>
<feature type="transmembrane region" description="Helical" evidence="1">
    <location>
        <begin position="161"/>
        <end position="190"/>
    </location>
</feature>
<feature type="transmembrane region" description="Helical" evidence="1">
    <location>
        <begin position="319"/>
        <end position="337"/>
    </location>
</feature>
<comment type="caution">
    <text evidence="3">The sequence shown here is derived from an EMBL/GenBank/DDBJ whole genome shotgun (WGS) entry which is preliminary data.</text>
</comment>
<feature type="transmembrane region" description="Helical" evidence="1">
    <location>
        <begin position="129"/>
        <end position="149"/>
    </location>
</feature>
<accession>A0A1F8B7E9</accession>
<gene>
    <name evidence="3" type="ORF">A2892_05495</name>
</gene>
<keyword evidence="1" id="KW-0812">Transmembrane</keyword>
<sequence>MLKKRSKKTYLNYYFVLLFVIIGIHLFLLSKLIFFPYQELFTYPYFVNSGLLPYKQIWDQHFPGLMFFPVNLATLGMTDEYSARFWAMLNVAFIQVLIFVVSRRIFKSDKNALFVNFVYLIWQPFFEGWVLWIDSFLPLFLLFSFYFSYHAFETKLNRSYLLSGLFLGAGIVLKQVVIPVAFLVGLVFLLARQRKGFSYFILGIIPFPLLMIFYFIKIDVFPDFWYWTVIYNLTTFSQFGKKYPDTPGLLRIVGVFGMSLFSLSFKKKRLVFWIFLFLLGGLASAYARFDFVHFQPVLPFLAIATVLSFQSLPFKGLAALIKGGYIAGSILLLTTFYRGHLGNKVFFFDQETKKIAEEIRQMALPKERIFIYGSIPHLYQMSDTLPVGDVYVQQFSWFFIVSEDQILRSLETGRPRLVVADRTVQVDNQFLVEYSKKINNFLWDNYVQVNKIGETEFLLRKDYYEDSN</sequence>
<name>A0A1F8B7E9_9BACT</name>
<dbReference type="Pfam" id="PF13231">
    <property type="entry name" value="PMT_2"/>
    <property type="match status" value="1"/>
</dbReference>
<evidence type="ECO:0000313" key="3">
    <source>
        <dbReference type="EMBL" id="OGM59288.1"/>
    </source>
</evidence>
<evidence type="ECO:0000259" key="2">
    <source>
        <dbReference type="Pfam" id="PF13231"/>
    </source>
</evidence>